<evidence type="ECO:0000313" key="4">
    <source>
        <dbReference type="Proteomes" id="UP000256964"/>
    </source>
</evidence>
<dbReference type="PROSITE" id="PS50097">
    <property type="entry name" value="BTB"/>
    <property type="match status" value="1"/>
</dbReference>
<dbReference type="InterPro" id="IPR000210">
    <property type="entry name" value="BTB/POZ_dom"/>
</dbReference>
<dbReference type="Gene3D" id="3.30.710.10">
    <property type="entry name" value="Potassium Channel Kv1.1, Chain A"/>
    <property type="match status" value="1"/>
</dbReference>
<proteinExistence type="predicted"/>
<feature type="domain" description="BTB" evidence="2">
    <location>
        <begin position="58"/>
        <end position="123"/>
    </location>
</feature>
<evidence type="ECO:0000259" key="2">
    <source>
        <dbReference type="PROSITE" id="PS50097"/>
    </source>
</evidence>
<feature type="region of interest" description="Disordered" evidence="1">
    <location>
        <begin position="1"/>
        <end position="43"/>
    </location>
</feature>
<feature type="compositionally biased region" description="Polar residues" evidence="1">
    <location>
        <begin position="21"/>
        <end position="33"/>
    </location>
</feature>
<gene>
    <name evidence="3" type="ORF">OH76DRAFT_1428616</name>
</gene>
<name>A0A371DSP8_9APHY</name>
<sequence length="263" mass="29563">MLGIVPEPPATSHDAAHFGAQKTNTRLTQSLPTVSPRATPAQEGAKVQKHCDFYFDDGNVIIRVEDTQYKLHRSLLERHSPVFRELFTVPQPHDSSEGVSEDNPIVLFGIQATNFTRLLRLLYPPVLADCPIATVDEWMSIFEQADRWQIDYLRECALAQLRSSYIRPVHKLLFWTRYNLPLNELIPTYMEIISRPKPLSLEEAEELGLPMSVKIAQARDLVHKEGACQFCKGGFSVKGDKALGSIIERVFGLPLPDPSSTPA</sequence>
<dbReference type="AlphaFoldDB" id="A0A371DSP8"/>
<dbReference type="CDD" id="cd18186">
    <property type="entry name" value="BTB_POZ_ZBTB_KLHL-like"/>
    <property type="match status" value="1"/>
</dbReference>
<dbReference type="EMBL" id="KZ857382">
    <property type="protein sequence ID" value="RDX55570.1"/>
    <property type="molecule type" value="Genomic_DNA"/>
</dbReference>
<dbReference type="PANTHER" id="PTHR47022">
    <property type="entry name" value="BTB AND MATH DOMAIN-CONTAINING PROTEIN 36-RELATED"/>
    <property type="match status" value="1"/>
</dbReference>
<dbReference type="InterPro" id="IPR011333">
    <property type="entry name" value="SKP1/BTB/POZ_sf"/>
</dbReference>
<dbReference type="PANTHER" id="PTHR47022:SF1">
    <property type="entry name" value="BTB AND MATH DOMAIN-CONTAINING PROTEIN 36-RELATED"/>
    <property type="match status" value="1"/>
</dbReference>
<evidence type="ECO:0000313" key="3">
    <source>
        <dbReference type="EMBL" id="RDX55570.1"/>
    </source>
</evidence>
<dbReference type="STRING" id="139420.A0A371DSP8"/>
<dbReference type="SMART" id="SM00225">
    <property type="entry name" value="BTB"/>
    <property type="match status" value="1"/>
</dbReference>
<accession>A0A371DSP8</accession>
<organism evidence="3 4">
    <name type="scientific">Lentinus brumalis</name>
    <dbReference type="NCBI Taxonomy" id="2498619"/>
    <lineage>
        <taxon>Eukaryota</taxon>
        <taxon>Fungi</taxon>
        <taxon>Dikarya</taxon>
        <taxon>Basidiomycota</taxon>
        <taxon>Agaricomycotina</taxon>
        <taxon>Agaricomycetes</taxon>
        <taxon>Polyporales</taxon>
        <taxon>Polyporaceae</taxon>
        <taxon>Lentinus</taxon>
    </lineage>
</organism>
<evidence type="ECO:0000256" key="1">
    <source>
        <dbReference type="SAM" id="MobiDB-lite"/>
    </source>
</evidence>
<dbReference type="Proteomes" id="UP000256964">
    <property type="component" value="Unassembled WGS sequence"/>
</dbReference>
<keyword evidence="4" id="KW-1185">Reference proteome</keyword>
<dbReference type="SUPFAM" id="SSF54695">
    <property type="entry name" value="POZ domain"/>
    <property type="match status" value="1"/>
</dbReference>
<reference evidence="3 4" key="1">
    <citation type="journal article" date="2018" name="Biotechnol. Biofuels">
        <title>Integrative visual omics of the white-rot fungus Polyporus brumalis exposes the biotechnological potential of its oxidative enzymes for delignifying raw plant biomass.</title>
        <authorList>
            <person name="Miyauchi S."/>
            <person name="Rancon A."/>
            <person name="Drula E."/>
            <person name="Hage H."/>
            <person name="Chaduli D."/>
            <person name="Favel A."/>
            <person name="Grisel S."/>
            <person name="Henrissat B."/>
            <person name="Herpoel-Gimbert I."/>
            <person name="Ruiz-Duenas F.J."/>
            <person name="Chevret D."/>
            <person name="Hainaut M."/>
            <person name="Lin J."/>
            <person name="Wang M."/>
            <person name="Pangilinan J."/>
            <person name="Lipzen A."/>
            <person name="Lesage-Meessen L."/>
            <person name="Navarro D."/>
            <person name="Riley R."/>
            <person name="Grigoriev I.V."/>
            <person name="Zhou S."/>
            <person name="Raouche S."/>
            <person name="Rosso M.N."/>
        </authorList>
    </citation>
    <scope>NUCLEOTIDE SEQUENCE [LARGE SCALE GENOMIC DNA]</scope>
    <source>
        <strain evidence="3 4">BRFM 1820</strain>
    </source>
</reference>
<dbReference type="Pfam" id="PF00651">
    <property type="entry name" value="BTB"/>
    <property type="match status" value="1"/>
</dbReference>
<dbReference type="OrthoDB" id="3199068at2759"/>
<protein>
    <recommendedName>
        <fullName evidence="2">BTB domain-containing protein</fullName>
    </recommendedName>
</protein>